<evidence type="ECO:0000256" key="1">
    <source>
        <dbReference type="SAM" id="MobiDB-lite"/>
    </source>
</evidence>
<dbReference type="PANTHER" id="PTHR37753:SF1">
    <property type="entry name" value="OS01G0940600 PROTEIN"/>
    <property type="match status" value="1"/>
</dbReference>
<accession>A0A843TL10</accession>
<evidence type="ECO:0000256" key="2">
    <source>
        <dbReference type="SAM" id="Phobius"/>
    </source>
</evidence>
<dbReference type="Proteomes" id="UP000652761">
    <property type="component" value="Unassembled WGS sequence"/>
</dbReference>
<dbReference type="PANTHER" id="PTHR37753">
    <property type="entry name" value="OS01G0940600 PROTEIN"/>
    <property type="match status" value="1"/>
</dbReference>
<keyword evidence="2" id="KW-0812">Transmembrane</keyword>
<evidence type="ECO:0000313" key="3">
    <source>
        <dbReference type="EMBL" id="MQL72408.1"/>
    </source>
</evidence>
<evidence type="ECO:0000313" key="4">
    <source>
        <dbReference type="Proteomes" id="UP000652761"/>
    </source>
</evidence>
<keyword evidence="4" id="KW-1185">Reference proteome</keyword>
<protein>
    <recommendedName>
        <fullName evidence="5">High chlorophyll fluorescence 153</fullName>
    </recommendedName>
</protein>
<proteinExistence type="predicted"/>
<comment type="caution">
    <text evidence="3">The sequence shown here is derived from an EMBL/GenBank/DDBJ whole genome shotgun (WGS) entry which is preliminary data.</text>
</comment>
<organism evidence="3 4">
    <name type="scientific">Colocasia esculenta</name>
    <name type="common">Wild taro</name>
    <name type="synonym">Arum esculentum</name>
    <dbReference type="NCBI Taxonomy" id="4460"/>
    <lineage>
        <taxon>Eukaryota</taxon>
        <taxon>Viridiplantae</taxon>
        <taxon>Streptophyta</taxon>
        <taxon>Embryophyta</taxon>
        <taxon>Tracheophyta</taxon>
        <taxon>Spermatophyta</taxon>
        <taxon>Magnoliopsida</taxon>
        <taxon>Liliopsida</taxon>
        <taxon>Araceae</taxon>
        <taxon>Aroideae</taxon>
        <taxon>Colocasieae</taxon>
        <taxon>Colocasia</taxon>
    </lineage>
</organism>
<dbReference type="OrthoDB" id="786736at2759"/>
<dbReference type="AlphaFoldDB" id="A0A843TL10"/>
<keyword evidence="2" id="KW-1133">Transmembrane helix</keyword>
<feature type="transmembrane region" description="Helical" evidence="2">
    <location>
        <begin position="94"/>
        <end position="119"/>
    </location>
</feature>
<name>A0A843TL10_COLES</name>
<dbReference type="EMBL" id="NMUH01000129">
    <property type="protein sequence ID" value="MQL72408.1"/>
    <property type="molecule type" value="Genomic_DNA"/>
</dbReference>
<keyword evidence="2" id="KW-0472">Membrane</keyword>
<evidence type="ECO:0008006" key="5">
    <source>
        <dbReference type="Google" id="ProtNLM"/>
    </source>
</evidence>
<reference evidence="3" key="1">
    <citation type="submission" date="2017-07" db="EMBL/GenBank/DDBJ databases">
        <title>Taro Niue Genome Assembly and Annotation.</title>
        <authorList>
            <person name="Atibalentja N."/>
            <person name="Keating K."/>
            <person name="Fields C.J."/>
        </authorList>
    </citation>
    <scope>NUCLEOTIDE SEQUENCE</scope>
    <source>
        <strain evidence="3">Niue_2</strain>
        <tissue evidence="3">Leaf</tissue>
    </source>
</reference>
<feature type="region of interest" description="Disordered" evidence="1">
    <location>
        <begin position="29"/>
        <end position="50"/>
    </location>
</feature>
<sequence length="177" mass="19307">MAASYHSWEGLAARRSSPMAAASLLTTTARPNPSAAHTPSGHRWPARASVPFPHRFPAAPTVHLGVPDRLHQRRQQQGGRGDCLLARAGPPSTATLVFVFVFPLSLVIGTIFASARIAYQLDEKFLQELAMNKAIMEEKEEGEDEAPATLEDEQFITAPMEVASAAPRTRNRPKREA</sequence>
<gene>
    <name evidence="3" type="ORF">Taro_004736</name>
</gene>